<evidence type="ECO:0008006" key="5">
    <source>
        <dbReference type="Google" id="ProtNLM"/>
    </source>
</evidence>
<organism evidence="3 4">
    <name type="scientific">Macaca fascicularis</name>
    <name type="common">Crab-eating macaque</name>
    <name type="synonym">Cynomolgus monkey</name>
    <dbReference type="NCBI Taxonomy" id="9541"/>
    <lineage>
        <taxon>Eukaryota</taxon>
        <taxon>Metazoa</taxon>
        <taxon>Chordata</taxon>
        <taxon>Craniata</taxon>
        <taxon>Vertebrata</taxon>
        <taxon>Euteleostomi</taxon>
        <taxon>Mammalia</taxon>
        <taxon>Eutheria</taxon>
        <taxon>Euarchontoglires</taxon>
        <taxon>Primates</taxon>
        <taxon>Haplorrhini</taxon>
        <taxon>Catarrhini</taxon>
        <taxon>Cercopithecidae</taxon>
        <taxon>Cercopithecinae</taxon>
        <taxon>Macaca</taxon>
    </lineage>
</organism>
<dbReference type="GO" id="GO:0032580">
    <property type="term" value="C:Golgi cisterna membrane"/>
    <property type="evidence" value="ECO:0007669"/>
    <property type="project" value="TreeGrafter"/>
</dbReference>
<keyword evidence="4" id="KW-1185">Reference proteome</keyword>
<evidence type="ECO:0000313" key="4">
    <source>
        <dbReference type="Proteomes" id="UP000233100"/>
    </source>
</evidence>
<dbReference type="PANTHER" id="PTHR10881">
    <property type="entry name" value="GOLGIN SUBFAMILY A MEMBER-RELATED"/>
    <property type="match status" value="1"/>
</dbReference>
<reference evidence="3" key="3">
    <citation type="submission" date="2025-09" db="UniProtKB">
        <authorList>
            <consortium name="Ensembl"/>
        </authorList>
    </citation>
    <scope>IDENTIFICATION</scope>
</reference>
<reference evidence="3" key="2">
    <citation type="submission" date="2025-08" db="UniProtKB">
        <authorList>
            <consortium name="Ensembl"/>
        </authorList>
    </citation>
    <scope>IDENTIFICATION</scope>
</reference>
<dbReference type="Ensembl" id="ENSMFAT00000076063.1">
    <property type="protein sequence ID" value="ENSMFAP00000058980.1"/>
    <property type="gene ID" value="ENSMFAG00000048878.1"/>
</dbReference>
<reference evidence="3 4" key="1">
    <citation type="submission" date="2013-03" db="EMBL/GenBank/DDBJ databases">
        <authorList>
            <person name="Warren W."/>
            <person name="Wilson R.K."/>
        </authorList>
    </citation>
    <scope>NUCLEOTIDE SEQUENCE</scope>
</reference>
<dbReference type="PANTHER" id="PTHR10881:SF44">
    <property type="entry name" value="GOLGIN SUBFAMILY A MEMBER 6A-RELATED"/>
    <property type="match status" value="1"/>
</dbReference>
<name>A0A7N9D413_MACFA</name>
<dbReference type="Proteomes" id="UP000233100">
    <property type="component" value="Chromosome 7"/>
</dbReference>
<feature type="region of interest" description="Disordered" evidence="2">
    <location>
        <begin position="1"/>
        <end position="78"/>
    </location>
</feature>
<feature type="coiled-coil region" evidence="1">
    <location>
        <begin position="90"/>
        <end position="139"/>
    </location>
</feature>
<dbReference type="GeneTree" id="ENSGT00530000062932"/>
<evidence type="ECO:0000256" key="2">
    <source>
        <dbReference type="SAM" id="MobiDB-lite"/>
    </source>
</evidence>
<dbReference type="AlphaFoldDB" id="A0A7N9D413"/>
<accession>A0A7N9D413</accession>
<dbReference type="GO" id="GO:0000137">
    <property type="term" value="C:Golgi cis cisterna"/>
    <property type="evidence" value="ECO:0007669"/>
    <property type="project" value="TreeGrafter"/>
</dbReference>
<dbReference type="GO" id="GO:0005801">
    <property type="term" value="C:cis-Golgi network"/>
    <property type="evidence" value="ECO:0007669"/>
    <property type="project" value="TreeGrafter"/>
</dbReference>
<evidence type="ECO:0000313" key="3">
    <source>
        <dbReference type="Ensembl" id="ENSMFAP00000058980.1"/>
    </source>
</evidence>
<dbReference type="InterPro" id="IPR024858">
    <property type="entry name" value="GOLGA"/>
</dbReference>
<feature type="compositionally biased region" description="Basic and acidic residues" evidence="2">
    <location>
        <begin position="13"/>
        <end position="23"/>
    </location>
</feature>
<proteinExistence type="predicted"/>
<feature type="compositionally biased region" description="Low complexity" evidence="2">
    <location>
        <begin position="52"/>
        <end position="62"/>
    </location>
</feature>
<sequence>MWPQPRLPPHPAMSEKTRQDKLAAAKKKLKEYQQSKSPGVPAGAKTKKKKTGSSLETTTSGGCHSPEDSSSNSSSLYAPQSRYQELAVALDSNSATINHLSENIESLKQQKKQVEHQLEEEKKANNEIHKAQMEQLETINILMLEKADLKTTLYHTKRAARHFEEESKDLASRLQYSLQRTQELEWALSAVSTQQQEEDRMSSTSCPVPWQPGLPDGGVSLKLPSAGCSVLPRRQQDHFKLLLCLVVRGSLGLSQLLWVCWGHCGQ</sequence>
<keyword evidence="1" id="KW-0175">Coiled coil</keyword>
<evidence type="ECO:0000256" key="1">
    <source>
        <dbReference type="SAM" id="Coils"/>
    </source>
</evidence>
<protein>
    <recommendedName>
        <fullName evidence="5">Golgin subfamily A conserved domain-containing protein</fullName>
    </recommendedName>
</protein>
<dbReference type="GO" id="GO:0007030">
    <property type="term" value="P:Golgi organization"/>
    <property type="evidence" value="ECO:0007669"/>
    <property type="project" value="TreeGrafter"/>
</dbReference>
<feature type="compositionally biased region" description="Pro residues" evidence="2">
    <location>
        <begin position="1"/>
        <end position="11"/>
    </location>
</feature>